<accession>A0A6J4IDD8</accession>
<dbReference type="GO" id="GO:0008168">
    <property type="term" value="F:methyltransferase activity"/>
    <property type="evidence" value="ECO:0007669"/>
    <property type="project" value="UniProtKB-KW"/>
</dbReference>
<feature type="non-terminal residue" evidence="2">
    <location>
        <position position="1"/>
    </location>
</feature>
<sequence>GGQPGRRSVRPGQRHLRPGRGGLHPADRGRVARPPGSDPRRAGPRRRVRARRRAVPAGSGGHPGRRPGGRRRRFSPHGRGHHGGGGDAPSVRGGPARRCRAAGRQRDLRPGGVVARAVLPRRSGGRPPLLARPSRARRSGGRLHLRRLQRRVACGGRRPRAVPPAGGARPTRRGVPVCLRRRCGGASAGRRLRRCRDAHDHACRALRRRRPVVRVVLVGGAARHVGAGAGRGAPPGAAAGVREAPAVPGCRRADRLRPGHPLHPGAASGL</sequence>
<feature type="non-terminal residue" evidence="2">
    <location>
        <position position="270"/>
    </location>
</feature>
<dbReference type="GO" id="GO:0032259">
    <property type="term" value="P:methylation"/>
    <property type="evidence" value="ECO:0007669"/>
    <property type="project" value="UniProtKB-KW"/>
</dbReference>
<feature type="compositionally biased region" description="Basic residues" evidence="1">
    <location>
        <begin position="42"/>
        <end position="54"/>
    </location>
</feature>
<reference evidence="2" key="1">
    <citation type="submission" date="2020-02" db="EMBL/GenBank/DDBJ databases">
        <authorList>
            <person name="Meier V. D."/>
        </authorList>
    </citation>
    <scope>NUCLEOTIDE SEQUENCE</scope>
    <source>
        <strain evidence="2">AVDCRST_MAG50</strain>
    </source>
</reference>
<evidence type="ECO:0000256" key="1">
    <source>
        <dbReference type="SAM" id="MobiDB-lite"/>
    </source>
</evidence>
<dbReference type="AlphaFoldDB" id="A0A6J4IDD8"/>
<proteinExistence type="predicted"/>
<feature type="compositionally biased region" description="Basic residues" evidence="1">
    <location>
        <begin position="63"/>
        <end position="82"/>
    </location>
</feature>
<feature type="region of interest" description="Disordered" evidence="1">
    <location>
        <begin position="251"/>
        <end position="270"/>
    </location>
</feature>
<feature type="compositionally biased region" description="Basic residues" evidence="1">
    <location>
        <begin position="7"/>
        <end position="18"/>
    </location>
</feature>
<gene>
    <name evidence="2" type="ORF">AVDCRST_MAG50-2477</name>
</gene>
<keyword evidence="2" id="KW-0489">Methyltransferase</keyword>
<name>A0A6J4IDD8_9ACTN</name>
<evidence type="ECO:0000313" key="2">
    <source>
        <dbReference type="EMBL" id="CAA9248790.1"/>
    </source>
</evidence>
<protein>
    <submittedName>
        <fullName evidence="2">Aklanonic acid methyltransferase</fullName>
    </submittedName>
</protein>
<feature type="region of interest" description="Disordered" evidence="1">
    <location>
        <begin position="1"/>
        <end position="141"/>
    </location>
</feature>
<organism evidence="2">
    <name type="scientific">uncultured Acidimicrobiales bacterium</name>
    <dbReference type="NCBI Taxonomy" id="310071"/>
    <lineage>
        <taxon>Bacteria</taxon>
        <taxon>Bacillati</taxon>
        <taxon>Actinomycetota</taxon>
        <taxon>Acidimicrobiia</taxon>
        <taxon>Acidimicrobiales</taxon>
        <taxon>environmental samples</taxon>
    </lineage>
</organism>
<keyword evidence="2" id="KW-0808">Transferase</keyword>
<dbReference type="EMBL" id="CADCTF010000104">
    <property type="protein sequence ID" value="CAA9248790.1"/>
    <property type="molecule type" value="Genomic_DNA"/>
</dbReference>